<dbReference type="GO" id="GO:0003723">
    <property type="term" value="F:RNA binding"/>
    <property type="evidence" value="ECO:0007669"/>
    <property type="project" value="UniProtKB-UniRule"/>
</dbReference>
<feature type="binding site" evidence="5">
    <location>
        <position position="343"/>
    </location>
    <ligand>
        <name>S-adenosyl-L-methionine</name>
        <dbReference type="ChEBI" id="CHEBI:59789"/>
    </ligand>
</feature>
<dbReference type="PRINTS" id="PR02008">
    <property type="entry name" value="RCMTFAMILY"/>
</dbReference>
<organism evidence="7 8">
    <name type="scientific">Nannocystis exedens</name>
    <dbReference type="NCBI Taxonomy" id="54"/>
    <lineage>
        <taxon>Bacteria</taxon>
        <taxon>Pseudomonadati</taxon>
        <taxon>Myxococcota</taxon>
        <taxon>Polyangia</taxon>
        <taxon>Nannocystales</taxon>
        <taxon>Nannocystaceae</taxon>
        <taxon>Nannocystis</taxon>
    </lineage>
</organism>
<accession>A0A1I2C0N8</accession>
<dbReference type="Pfam" id="PF01029">
    <property type="entry name" value="NusB"/>
    <property type="match status" value="1"/>
</dbReference>
<dbReference type="InterPro" id="IPR029063">
    <property type="entry name" value="SAM-dependent_MTases_sf"/>
</dbReference>
<dbReference type="InterPro" id="IPR054728">
    <property type="entry name" value="RsmB-like_ferredoxin"/>
</dbReference>
<dbReference type="OrthoDB" id="9810297at2"/>
<dbReference type="PROSITE" id="PS51686">
    <property type="entry name" value="SAM_MT_RSMB_NOP"/>
    <property type="match status" value="1"/>
</dbReference>
<dbReference type="GO" id="GO:0006355">
    <property type="term" value="P:regulation of DNA-templated transcription"/>
    <property type="evidence" value="ECO:0007669"/>
    <property type="project" value="InterPro"/>
</dbReference>
<dbReference type="SUPFAM" id="SSF48013">
    <property type="entry name" value="NusB-like"/>
    <property type="match status" value="1"/>
</dbReference>
<dbReference type="Proteomes" id="UP000199400">
    <property type="component" value="Unassembled WGS sequence"/>
</dbReference>
<dbReference type="Pfam" id="PF22458">
    <property type="entry name" value="RsmF-B_ferredox"/>
    <property type="match status" value="1"/>
</dbReference>
<evidence type="ECO:0000313" key="7">
    <source>
        <dbReference type="EMBL" id="SFE61708.1"/>
    </source>
</evidence>
<dbReference type="Pfam" id="PF01189">
    <property type="entry name" value="Methyltr_RsmB-F"/>
    <property type="match status" value="1"/>
</dbReference>
<dbReference type="InterPro" id="IPR035926">
    <property type="entry name" value="NusB-like_sf"/>
</dbReference>
<proteinExistence type="inferred from homology"/>
<feature type="active site" description="Nucleophile" evidence="5">
    <location>
        <position position="396"/>
    </location>
</feature>
<dbReference type="Gene3D" id="3.40.50.150">
    <property type="entry name" value="Vaccinia Virus protein VP39"/>
    <property type="match status" value="1"/>
</dbReference>
<feature type="binding site" evidence="5">
    <location>
        <position position="291"/>
    </location>
    <ligand>
        <name>S-adenosyl-L-methionine</name>
        <dbReference type="ChEBI" id="CHEBI:59789"/>
    </ligand>
</feature>
<dbReference type="Gene3D" id="1.10.940.10">
    <property type="entry name" value="NusB-like"/>
    <property type="match status" value="1"/>
</dbReference>
<evidence type="ECO:0000256" key="4">
    <source>
        <dbReference type="ARBA" id="ARBA00022884"/>
    </source>
</evidence>
<gene>
    <name evidence="7" type="ORF">SAMN02745121_04883</name>
</gene>
<dbReference type="GO" id="GO:0001510">
    <property type="term" value="P:RNA methylation"/>
    <property type="evidence" value="ECO:0007669"/>
    <property type="project" value="InterPro"/>
</dbReference>
<feature type="binding site" evidence="5">
    <location>
        <position position="322"/>
    </location>
    <ligand>
        <name>S-adenosyl-L-methionine</name>
        <dbReference type="ChEBI" id="CHEBI:59789"/>
    </ligand>
</feature>
<comment type="caution">
    <text evidence="5">Lacks conserved residue(s) required for the propagation of feature annotation.</text>
</comment>
<evidence type="ECO:0000259" key="6">
    <source>
        <dbReference type="PROSITE" id="PS51686"/>
    </source>
</evidence>
<name>A0A1I2C0N8_9BACT</name>
<dbReference type="RefSeq" id="WP_096329221.1">
    <property type="nucleotide sequence ID" value="NZ_FOMX01000016.1"/>
</dbReference>
<dbReference type="STRING" id="54.SAMN02745121_04883"/>
<comment type="similarity">
    <text evidence="5">Belongs to the class I-like SAM-binding methyltransferase superfamily. RsmB/NOP family.</text>
</comment>
<evidence type="ECO:0000256" key="5">
    <source>
        <dbReference type="PROSITE-ProRule" id="PRU01023"/>
    </source>
</evidence>
<evidence type="ECO:0000256" key="1">
    <source>
        <dbReference type="ARBA" id="ARBA00022603"/>
    </source>
</evidence>
<feature type="domain" description="SAM-dependent MTase RsmB/NOP-type" evidence="6">
    <location>
        <begin position="175"/>
        <end position="442"/>
    </location>
</feature>
<reference evidence="8" key="1">
    <citation type="submission" date="2016-10" db="EMBL/GenBank/DDBJ databases">
        <authorList>
            <person name="Varghese N."/>
            <person name="Submissions S."/>
        </authorList>
    </citation>
    <scope>NUCLEOTIDE SEQUENCE [LARGE SCALE GENOMIC DNA]</scope>
    <source>
        <strain evidence="8">ATCC 25963</strain>
    </source>
</reference>
<evidence type="ECO:0000256" key="2">
    <source>
        <dbReference type="ARBA" id="ARBA00022679"/>
    </source>
</evidence>
<dbReference type="GO" id="GO:0008173">
    <property type="term" value="F:RNA methyltransferase activity"/>
    <property type="evidence" value="ECO:0007669"/>
    <property type="project" value="InterPro"/>
</dbReference>
<dbReference type="InterPro" id="IPR023267">
    <property type="entry name" value="RCMT"/>
</dbReference>
<evidence type="ECO:0000256" key="3">
    <source>
        <dbReference type="ARBA" id="ARBA00022691"/>
    </source>
</evidence>
<dbReference type="PANTHER" id="PTHR22807:SF53">
    <property type="entry name" value="RIBOSOMAL RNA SMALL SUBUNIT METHYLTRANSFERASE B-RELATED"/>
    <property type="match status" value="1"/>
</dbReference>
<keyword evidence="3 5" id="KW-0949">S-adenosyl-L-methionine</keyword>
<dbReference type="InterPro" id="IPR006027">
    <property type="entry name" value="NusB_RsmB_TIM44"/>
</dbReference>
<dbReference type="EMBL" id="FOMX01000016">
    <property type="protein sequence ID" value="SFE61708.1"/>
    <property type="molecule type" value="Genomic_DNA"/>
</dbReference>
<dbReference type="Gene3D" id="3.30.70.1170">
    <property type="entry name" value="Sun protein, domain 3"/>
    <property type="match status" value="1"/>
</dbReference>
<sequence length="442" mass="48002">MPRNPITARALAVHTLRQIEQRRGFSNRILAEQFERHPDLERRERGLTTTLVYGVLRHRGRLDALIDAAAARPKALSARAREIARVAVFELRELQHPPHAAIPQALGLATALDPSGGLARPLHAILAAIDREGAALDARLAAGKPLDVLANRWSIPRWLAGRWLATLGPDVALARARALAEPPAVELRVDLSRTTADAVAAALREADPKAVVEQLPDQPQALRVRGGGELVRHPLHERGLFSVQALGAQRAALALAPCPEEHVLDACAGMGTKSLQLAELMRRRGRLVAADASEHRLGEHAALRRRGELDVDGFSFTTVVADLTAPEPQPGVDDGPYDAVLLDAPCTGLGNLARHPELRATVQFDDIAACADLQRRLLDRCRARVRPGGRLVYAVCSLEPEEGPRLVRAACDAGAFALEHEETWTPEAHHTDGFYLARLRPT</sequence>
<keyword evidence="1 5" id="KW-0489">Methyltransferase</keyword>
<dbReference type="CDD" id="cd02440">
    <property type="entry name" value="AdoMet_MTases"/>
    <property type="match status" value="1"/>
</dbReference>
<evidence type="ECO:0000313" key="8">
    <source>
        <dbReference type="Proteomes" id="UP000199400"/>
    </source>
</evidence>
<protein>
    <submittedName>
        <fullName evidence="7">16S rRNA (Cytosine967-C5)-methyltransferase</fullName>
    </submittedName>
</protein>
<keyword evidence="2 5" id="KW-0808">Transferase</keyword>
<dbReference type="SUPFAM" id="SSF53335">
    <property type="entry name" value="S-adenosyl-L-methionine-dependent methyltransferases"/>
    <property type="match status" value="1"/>
</dbReference>
<dbReference type="PANTHER" id="PTHR22807">
    <property type="entry name" value="NOP2 YEAST -RELATED NOL1/NOP2/FMU SUN DOMAIN-CONTAINING"/>
    <property type="match status" value="1"/>
</dbReference>
<keyword evidence="8" id="KW-1185">Reference proteome</keyword>
<dbReference type="AlphaFoldDB" id="A0A1I2C0N8"/>
<dbReference type="InterPro" id="IPR049560">
    <property type="entry name" value="MeTrfase_RsmB-F_NOP2_cat"/>
</dbReference>
<keyword evidence="4 5" id="KW-0694">RNA-binding</keyword>
<dbReference type="InterPro" id="IPR001678">
    <property type="entry name" value="MeTrfase_RsmB-F_NOP2_dom"/>
</dbReference>